<dbReference type="GO" id="GO:0005524">
    <property type="term" value="F:ATP binding"/>
    <property type="evidence" value="ECO:0007669"/>
    <property type="project" value="UniProtKB-UniRule"/>
</dbReference>
<feature type="region of interest" description="Disordered" evidence="10">
    <location>
        <begin position="295"/>
        <end position="322"/>
    </location>
</feature>
<dbReference type="Gene3D" id="3.30.200.20">
    <property type="entry name" value="Phosphorylase Kinase, domain 1"/>
    <property type="match status" value="1"/>
</dbReference>
<dbReference type="CDD" id="cd06577">
    <property type="entry name" value="PASTA_pknB"/>
    <property type="match status" value="3"/>
</dbReference>
<evidence type="ECO:0000259" key="12">
    <source>
        <dbReference type="PROSITE" id="PS50011"/>
    </source>
</evidence>
<sequence>MDMYIGKRLDGRYEIETLIGVGGMANVYKAKDLLEDRAVAVKILRDEFLSNEDLVRRFKNESKAISLLSHPHIVRVFDVSVSDKVQYIAMEYIDGVTLKDYIEQRRVLTWKETLHFITQTLEALQHAHNRGIVHRDIKPQNIMVLADGSIKVMDFGIARFSRGESRTTTDKAIGSVHYISPEQAKGEAIDLRADLYSTGVMMYEMLTGKLPFESDSAVSVAIKQISDEAVPPCKVNPEIPEALEAITMKAMAKDVRRRYQTAGEMLAAIEEFKRNPSVRFEYEYLKEDSPTRYIDKVVNKSKRSQPAPRGGKKSGQPSGPKKSKLRFTVPILAGMAVAFAVGAGILCFLIFRTSGLFSTKPDVEVSTFTGMTLNEAKKNGDFKFETVEVYNANVEAGVIFDQSPKPPKIVKQGSRITVKVSLGKQEVKVPELSGLTRGQAEKALTELGLMVSIVPEQNDNVQEGKVIRTNPEKGTKLESGQTVVLYVSRAARSEKVKVPDLTGLTSEADASKVLEPLRLRLGTRTTVENTAPAGTIVGQDPVGGTEVAVGSKINIQVSSGVVEPTERTIAVTITFDPYVPDGHWAADFPGGHSEFDVTQTSRVWTFTAVGTRGPSTITLSNGMQIGIDFDTETVKNIEVNGTPPTPTPVPTPVPTPTLEPTPVPTTEPTPVPTTEPAPTETPVPNP</sequence>
<dbReference type="NCBIfam" id="NF033483">
    <property type="entry name" value="PknB_PASTA_kin"/>
    <property type="match status" value="1"/>
</dbReference>
<evidence type="ECO:0000256" key="7">
    <source>
        <dbReference type="ARBA" id="ARBA00047899"/>
    </source>
</evidence>
<dbReference type="EMBL" id="JACONZ010000004">
    <property type="protein sequence ID" value="MBC5582216.1"/>
    <property type="molecule type" value="Genomic_DNA"/>
</dbReference>
<accession>A0A923KWS2</accession>
<keyword evidence="2" id="KW-0723">Serine/threonine-protein kinase</keyword>
<dbReference type="AlphaFoldDB" id="A0A923KWS2"/>
<dbReference type="PANTHER" id="PTHR43289">
    <property type="entry name" value="MITOGEN-ACTIVATED PROTEIN KINASE KINASE KINASE 20-RELATED"/>
    <property type="match status" value="1"/>
</dbReference>
<keyword evidence="11" id="KW-1133">Transmembrane helix</keyword>
<dbReference type="EC" id="2.7.11.1" evidence="1"/>
<gene>
    <name evidence="14" type="primary">pknB</name>
    <name evidence="14" type="ORF">H8S23_11925</name>
</gene>
<dbReference type="PROSITE" id="PS51178">
    <property type="entry name" value="PASTA"/>
    <property type="match status" value="3"/>
</dbReference>
<dbReference type="Gene3D" id="1.10.510.10">
    <property type="entry name" value="Transferase(Phosphotransferase) domain 1"/>
    <property type="match status" value="1"/>
</dbReference>
<evidence type="ECO:0000256" key="2">
    <source>
        <dbReference type="ARBA" id="ARBA00022527"/>
    </source>
</evidence>
<comment type="catalytic activity">
    <reaction evidence="7">
        <text>L-threonyl-[protein] + ATP = O-phospho-L-threonyl-[protein] + ADP + H(+)</text>
        <dbReference type="Rhea" id="RHEA:46608"/>
        <dbReference type="Rhea" id="RHEA-COMP:11060"/>
        <dbReference type="Rhea" id="RHEA-COMP:11605"/>
        <dbReference type="ChEBI" id="CHEBI:15378"/>
        <dbReference type="ChEBI" id="CHEBI:30013"/>
        <dbReference type="ChEBI" id="CHEBI:30616"/>
        <dbReference type="ChEBI" id="CHEBI:61977"/>
        <dbReference type="ChEBI" id="CHEBI:456216"/>
        <dbReference type="EC" id="2.7.11.1"/>
    </reaction>
</comment>
<keyword evidence="11" id="KW-0812">Transmembrane</keyword>
<dbReference type="Proteomes" id="UP000659630">
    <property type="component" value="Unassembled WGS sequence"/>
</dbReference>
<evidence type="ECO:0000313" key="14">
    <source>
        <dbReference type="EMBL" id="MBC5582216.1"/>
    </source>
</evidence>
<feature type="compositionally biased region" description="Pro residues" evidence="10">
    <location>
        <begin position="643"/>
        <end position="686"/>
    </location>
</feature>
<feature type="binding site" evidence="9">
    <location>
        <position position="42"/>
    </location>
    <ligand>
        <name>ATP</name>
        <dbReference type="ChEBI" id="CHEBI:30616"/>
    </ligand>
</feature>
<dbReference type="CDD" id="cd14014">
    <property type="entry name" value="STKc_PknB_like"/>
    <property type="match status" value="1"/>
</dbReference>
<comment type="catalytic activity">
    <reaction evidence="8">
        <text>L-seryl-[protein] + ATP = O-phospho-L-seryl-[protein] + ADP + H(+)</text>
        <dbReference type="Rhea" id="RHEA:17989"/>
        <dbReference type="Rhea" id="RHEA-COMP:9863"/>
        <dbReference type="Rhea" id="RHEA-COMP:11604"/>
        <dbReference type="ChEBI" id="CHEBI:15378"/>
        <dbReference type="ChEBI" id="CHEBI:29999"/>
        <dbReference type="ChEBI" id="CHEBI:30616"/>
        <dbReference type="ChEBI" id="CHEBI:83421"/>
        <dbReference type="ChEBI" id="CHEBI:456216"/>
        <dbReference type="EC" id="2.7.11.1"/>
    </reaction>
</comment>
<dbReference type="PROSITE" id="PS00107">
    <property type="entry name" value="PROTEIN_KINASE_ATP"/>
    <property type="match status" value="1"/>
</dbReference>
<dbReference type="SMART" id="SM00740">
    <property type="entry name" value="PASTA"/>
    <property type="match status" value="3"/>
</dbReference>
<evidence type="ECO:0000256" key="3">
    <source>
        <dbReference type="ARBA" id="ARBA00022679"/>
    </source>
</evidence>
<organism evidence="14 15">
    <name type="scientific">Anaerofilum hominis</name>
    <dbReference type="NCBI Taxonomy" id="2763016"/>
    <lineage>
        <taxon>Bacteria</taxon>
        <taxon>Bacillati</taxon>
        <taxon>Bacillota</taxon>
        <taxon>Clostridia</taxon>
        <taxon>Eubacteriales</taxon>
        <taxon>Oscillospiraceae</taxon>
        <taxon>Anaerofilum</taxon>
    </lineage>
</organism>
<dbReference type="PROSITE" id="PS50011">
    <property type="entry name" value="PROTEIN_KINASE_DOM"/>
    <property type="match status" value="1"/>
</dbReference>
<name>A0A923KWS2_9FIRM</name>
<dbReference type="PROSITE" id="PS00108">
    <property type="entry name" value="PROTEIN_KINASE_ST"/>
    <property type="match status" value="1"/>
</dbReference>
<evidence type="ECO:0000256" key="4">
    <source>
        <dbReference type="ARBA" id="ARBA00022741"/>
    </source>
</evidence>
<keyword evidence="5 14" id="KW-0418">Kinase</keyword>
<feature type="domain" description="PASTA" evidence="13">
    <location>
        <begin position="423"/>
        <end position="489"/>
    </location>
</feature>
<dbReference type="RefSeq" id="WP_186888559.1">
    <property type="nucleotide sequence ID" value="NZ_JACONZ010000004.1"/>
</dbReference>
<dbReference type="Gene3D" id="3.30.10.20">
    <property type="match status" value="3"/>
</dbReference>
<keyword evidence="11" id="KW-0472">Membrane</keyword>
<dbReference type="Pfam" id="PF00069">
    <property type="entry name" value="Pkinase"/>
    <property type="match status" value="1"/>
</dbReference>
<evidence type="ECO:0000256" key="5">
    <source>
        <dbReference type="ARBA" id="ARBA00022777"/>
    </source>
</evidence>
<proteinExistence type="predicted"/>
<keyword evidence="15" id="KW-1185">Reference proteome</keyword>
<protein>
    <recommendedName>
        <fullName evidence="1">non-specific serine/threonine protein kinase</fullName>
        <ecNumber evidence="1">2.7.11.1</ecNumber>
    </recommendedName>
</protein>
<keyword evidence="4 9" id="KW-0547">Nucleotide-binding</keyword>
<evidence type="ECO:0000256" key="11">
    <source>
        <dbReference type="SAM" id="Phobius"/>
    </source>
</evidence>
<evidence type="ECO:0000259" key="13">
    <source>
        <dbReference type="PROSITE" id="PS51178"/>
    </source>
</evidence>
<dbReference type="SMART" id="SM00220">
    <property type="entry name" value="S_TKc"/>
    <property type="match status" value="1"/>
</dbReference>
<dbReference type="InterPro" id="IPR017441">
    <property type="entry name" value="Protein_kinase_ATP_BS"/>
</dbReference>
<feature type="domain" description="PASTA" evidence="13">
    <location>
        <begin position="359"/>
        <end position="422"/>
    </location>
</feature>
<dbReference type="InterPro" id="IPR008271">
    <property type="entry name" value="Ser/Thr_kinase_AS"/>
</dbReference>
<evidence type="ECO:0000256" key="10">
    <source>
        <dbReference type="SAM" id="MobiDB-lite"/>
    </source>
</evidence>
<dbReference type="SUPFAM" id="SSF56112">
    <property type="entry name" value="Protein kinase-like (PK-like)"/>
    <property type="match status" value="1"/>
</dbReference>
<dbReference type="GO" id="GO:0004674">
    <property type="term" value="F:protein serine/threonine kinase activity"/>
    <property type="evidence" value="ECO:0007669"/>
    <property type="project" value="UniProtKB-KW"/>
</dbReference>
<feature type="transmembrane region" description="Helical" evidence="11">
    <location>
        <begin position="327"/>
        <end position="351"/>
    </location>
</feature>
<keyword evidence="3" id="KW-0808">Transferase</keyword>
<dbReference type="SUPFAM" id="SSF54184">
    <property type="entry name" value="Penicillin-binding protein 2x (pbp-2x), c-terminal domain"/>
    <property type="match status" value="1"/>
</dbReference>
<feature type="domain" description="PASTA" evidence="13">
    <location>
        <begin position="492"/>
        <end position="559"/>
    </location>
</feature>
<keyword evidence="6 9" id="KW-0067">ATP-binding</keyword>
<dbReference type="PANTHER" id="PTHR43289:SF34">
    <property type="entry name" value="SERINE_THREONINE-PROTEIN KINASE YBDM-RELATED"/>
    <property type="match status" value="1"/>
</dbReference>
<evidence type="ECO:0000313" key="15">
    <source>
        <dbReference type="Proteomes" id="UP000659630"/>
    </source>
</evidence>
<evidence type="ECO:0000256" key="8">
    <source>
        <dbReference type="ARBA" id="ARBA00048679"/>
    </source>
</evidence>
<comment type="caution">
    <text evidence="14">The sequence shown here is derived from an EMBL/GenBank/DDBJ whole genome shotgun (WGS) entry which is preliminary data.</text>
</comment>
<dbReference type="InterPro" id="IPR005543">
    <property type="entry name" value="PASTA_dom"/>
</dbReference>
<evidence type="ECO:0000256" key="9">
    <source>
        <dbReference type="PROSITE-ProRule" id="PRU10141"/>
    </source>
</evidence>
<dbReference type="InterPro" id="IPR011009">
    <property type="entry name" value="Kinase-like_dom_sf"/>
</dbReference>
<dbReference type="Pfam" id="PF03793">
    <property type="entry name" value="PASTA"/>
    <property type="match status" value="3"/>
</dbReference>
<dbReference type="FunFam" id="1.10.510.10:FF:000021">
    <property type="entry name" value="Serine/threonine protein kinase"/>
    <property type="match status" value="1"/>
</dbReference>
<feature type="domain" description="Protein kinase" evidence="12">
    <location>
        <begin position="13"/>
        <end position="273"/>
    </location>
</feature>
<evidence type="ECO:0000256" key="6">
    <source>
        <dbReference type="ARBA" id="ARBA00022840"/>
    </source>
</evidence>
<feature type="region of interest" description="Disordered" evidence="10">
    <location>
        <begin position="637"/>
        <end position="686"/>
    </location>
</feature>
<reference evidence="14" key="1">
    <citation type="submission" date="2020-08" db="EMBL/GenBank/DDBJ databases">
        <title>Genome public.</title>
        <authorList>
            <person name="Liu C."/>
            <person name="Sun Q."/>
        </authorList>
    </citation>
    <scope>NUCLEOTIDE SEQUENCE</scope>
    <source>
        <strain evidence="14">BX8</strain>
    </source>
</reference>
<evidence type="ECO:0000256" key="1">
    <source>
        <dbReference type="ARBA" id="ARBA00012513"/>
    </source>
</evidence>
<dbReference type="InterPro" id="IPR000719">
    <property type="entry name" value="Prot_kinase_dom"/>
</dbReference>